<evidence type="ECO:0008006" key="4">
    <source>
        <dbReference type="Google" id="ProtNLM"/>
    </source>
</evidence>
<proteinExistence type="predicted"/>
<evidence type="ECO:0000313" key="3">
    <source>
        <dbReference type="Proteomes" id="UP001240643"/>
    </source>
</evidence>
<gene>
    <name evidence="2" type="ORF">J2Z62_000355</name>
</gene>
<feature type="signal peptide" evidence="1">
    <location>
        <begin position="1"/>
        <end position="26"/>
    </location>
</feature>
<dbReference type="EMBL" id="JAUSWO010000001">
    <property type="protein sequence ID" value="MDQ0513917.1"/>
    <property type="molecule type" value="Genomic_DNA"/>
</dbReference>
<evidence type="ECO:0000256" key="1">
    <source>
        <dbReference type="SAM" id="SignalP"/>
    </source>
</evidence>
<organism evidence="2 3">
    <name type="scientific">Mycoplasmoides fastidiosum</name>
    <dbReference type="NCBI Taxonomy" id="92758"/>
    <lineage>
        <taxon>Bacteria</taxon>
        <taxon>Bacillati</taxon>
        <taxon>Mycoplasmatota</taxon>
        <taxon>Mycoplasmoidales</taxon>
        <taxon>Mycoplasmoidaceae</taxon>
        <taxon>Mycoplasmoides</taxon>
    </lineage>
</organism>
<dbReference type="RefSeq" id="WP_256547389.1">
    <property type="nucleotide sequence ID" value="NZ_CP101809.1"/>
</dbReference>
<dbReference type="PROSITE" id="PS51257">
    <property type="entry name" value="PROKAR_LIPOPROTEIN"/>
    <property type="match status" value="1"/>
</dbReference>
<reference evidence="2" key="1">
    <citation type="submission" date="2023-07" db="EMBL/GenBank/DDBJ databases">
        <title>Genomic Encyclopedia of Type Strains, Phase IV (KMG-IV): sequencing the most valuable type-strain genomes for metagenomic binning, comparative biology and taxonomic classification.</title>
        <authorList>
            <person name="Goeker M."/>
        </authorList>
    </citation>
    <scope>NUCLEOTIDE SEQUENCE [LARGE SCALE GENOMIC DNA]</scope>
    <source>
        <strain evidence="2">DSM 21204</strain>
    </source>
</reference>
<evidence type="ECO:0000313" key="2">
    <source>
        <dbReference type="EMBL" id="MDQ0513917.1"/>
    </source>
</evidence>
<keyword evidence="3" id="KW-1185">Reference proteome</keyword>
<dbReference type="InterPro" id="IPR054825">
    <property type="entry name" value="P68-like"/>
</dbReference>
<feature type="chain" id="PRO_5045606292" description="Mycoplasma lipoprotein C-terminal domain-containing protein" evidence="1">
    <location>
        <begin position="27"/>
        <end position="612"/>
    </location>
</feature>
<keyword evidence="1" id="KW-0732">Signal</keyword>
<name>A0ABU0LZ10_9BACT</name>
<protein>
    <recommendedName>
        <fullName evidence="4">Mycoplasma lipoprotein C-terminal domain-containing protein</fullName>
    </recommendedName>
</protein>
<dbReference type="Proteomes" id="UP001240643">
    <property type="component" value="Unassembled WGS sequence"/>
</dbReference>
<dbReference type="NCBIfam" id="NF045826">
    <property type="entry name" value="lipo_P68"/>
    <property type="match status" value="1"/>
</dbReference>
<sequence>MVKKYWFKKLNLFFIGAITSSLVISACANTQSNNVIFATAQGLDWPLPTALKPLVNYYNATFKDQADFVQVDLLTQSDYNGPTSEVALLNDTVRKISASDSLVPSLILNTPTAASSIQSYNRLLDVSSVIKPEDFSPEILSMHTNISGANSASNEKRLYSLPFNLTSLESLTVNLVVLKFLLDLAVQAGATLTTESSGLVHDAAAITRAKVIERIKSSGYNRFQYPESSATKTTELNGYTINNDTFKYYDKLNEFVYKVTPLLKLKSGVKFDPIRDQLTSVLSSDYSNNIFYRFLWQDTGENQSDYIFKYKNDARNSRVTVDYNFLDGDPTENPKAKAFVESFDKFVGSNFIPYKKDLGLRPINYAAKTGSDWSHNYIRTFNTALAVSPTVAYLSSAQSDNARKYFSNNNEQIFQSFAKFDEEVKWVGQINYVTKATDAQQQKFTYVAGGSALTPIHTTERKDKGLIKFLGWLYKGTIIENGVEYNTTDYIELKSRYYVPIARNYGDVTKAKAHYQKIMDQAKTEKDNVKKLSLDALGISVRDYISFQEAAQAVPYKDSAHNPLFNPAGDLNTANLDSYISSSIEKMSMSDKKLTGQELLNQLKTGNIIRHN</sequence>
<comment type="caution">
    <text evidence="2">The sequence shown here is derived from an EMBL/GenBank/DDBJ whole genome shotgun (WGS) entry which is preliminary data.</text>
</comment>
<accession>A0ABU0LZ10</accession>